<keyword evidence="2" id="KW-0812">Transmembrane</keyword>
<organism evidence="3 4">
    <name type="scientific">Candidatus Sulfuritelmatomonas gaucii</name>
    <dbReference type="NCBI Taxonomy" id="2043161"/>
    <lineage>
        <taxon>Bacteria</taxon>
        <taxon>Pseudomonadati</taxon>
        <taxon>Acidobacteriota</taxon>
        <taxon>Terriglobia</taxon>
        <taxon>Terriglobales</taxon>
        <taxon>Acidobacteriaceae</taxon>
        <taxon>Candidatus Sulfuritelmatomonas</taxon>
    </lineage>
</organism>
<feature type="region of interest" description="Disordered" evidence="1">
    <location>
        <begin position="1"/>
        <end position="29"/>
    </location>
</feature>
<keyword evidence="2" id="KW-1133">Transmembrane helix</keyword>
<name>A0A2N9LK81_9BACT</name>
<dbReference type="AlphaFoldDB" id="A0A2N9LK81"/>
<feature type="transmembrane region" description="Helical" evidence="2">
    <location>
        <begin position="41"/>
        <end position="67"/>
    </location>
</feature>
<evidence type="ECO:0000256" key="1">
    <source>
        <dbReference type="SAM" id="MobiDB-lite"/>
    </source>
</evidence>
<evidence type="ECO:0000313" key="4">
    <source>
        <dbReference type="Proteomes" id="UP000239735"/>
    </source>
</evidence>
<keyword evidence="2" id="KW-0472">Membrane</keyword>
<protein>
    <submittedName>
        <fullName evidence="3">Uncharacterized protein</fullName>
    </submittedName>
</protein>
<sequence length="205" mass="24199">MLKRRRACRRSSKAARAAMTQTEQPERNQERKRLAAWLEPILEVLMIPLLAIGACLAIPFGFLWRWMRQHREHKFRMLMKSRGRLVTWQELLRAMHEEGGTCIEERFSPKGPVRFWWTSEDVYQESPYEIIDWFTMRKGRGAEPFIRWCRERYTSADGGSAVLVDAPFVPKREIYALWAECRSEATPARWVEVAPPEIVPHKRGQ</sequence>
<proteinExistence type="predicted"/>
<evidence type="ECO:0000313" key="3">
    <source>
        <dbReference type="EMBL" id="SPE23689.1"/>
    </source>
</evidence>
<dbReference type="EMBL" id="OKRB01000098">
    <property type="protein sequence ID" value="SPE23689.1"/>
    <property type="molecule type" value="Genomic_DNA"/>
</dbReference>
<accession>A0A2N9LK81</accession>
<evidence type="ECO:0000256" key="2">
    <source>
        <dbReference type="SAM" id="Phobius"/>
    </source>
</evidence>
<dbReference type="Proteomes" id="UP000239735">
    <property type="component" value="Unassembled WGS sequence"/>
</dbReference>
<reference evidence="4" key="1">
    <citation type="submission" date="2018-02" db="EMBL/GenBank/DDBJ databases">
        <authorList>
            <person name="Hausmann B."/>
        </authorList>
    </citation>
    <scope>NUCLEOTIDE SEQUENCE [LARGE SCALE GENOMIC DNA]</scope>
    <source>
        <strain evidence="4">Peat soil MAG SbA5</strain>
    </source>
</reference>
<feature type="compositionally biased region" description="Basic residues" evidence="1">
    <location>
        <begin position="1"/>
        <end position="13"/>
    </location>
</feature>
<gene>
    <name evidence="3" type="ORF">SBA5_400101</name>
</gene>